<dbReference type="Pfam" id="PF04577">
    <property type="entry name" value="Glyco_transf_61"/>
    <property type="match status" value="1"/>
</dbReference>
<feature type="domain" description="Glycosyltransferase 61 catalytic" evidence="8">
    <location>
        <begin position="169"/>
        <end position="345"/>
    </location>
</feature>
<proteinExistence type="predicted"/>
<keyword evidence="3" id="KW-0808">Transferase</keyword>
<dbReference type="EMBL" id="JBHSKX010000001">
    <property type="protein sequence ID" value="MFC5366499.1"/>
    <property type="molecule type" value="Genomic_DNA"/>
</dbReference>
<dbReference type="GO" id="GO:0016757">
    <property type="term" value="F:glycosyltransferase activity"/>
    <property type="evidence" value="ECO:0007669"/>
    <property type="project" value="UniProtKB-KW"/>
</dbReference>
<keyword evidence="2" id="KW-0328">Glycosyltransferase</keyword>
<evidence type="ECO:0000313" key="10">
    <source>
        <dbReference type="Proteomes" id="UP001596201"/>
    </source>
</evidence>
<dbReference type="RefSeq" id="WP_227228158.1">
    <property type="nucleotide sequence ID" value="NZ_JAJCVJ010000001.1"/>
</dbReference>
<evidence type="ECO:0000256" key="6">
    <source>
        <dbReference type="ARBA" id="ARBA00023136"/>
    </source>
</evidence>
<dbReference type="AlphaFoldDB" id="A0ABD5R951"/>
<keyword evidence="6" id="KW-0472">Membrane</keyword>
<evidence type="ECO:0000256" key="7">
    <source>
        <dbReference type="ARBA" id="ARBA00023180"/>
    </source>
</evidence>
<dbReference type="PANTHER" id="PTHR20961:SF38">
    <property type="entry name" value="PROTEIN O-LINKED-MANNOSE BETA-1,4-N-ACETYLGLUCOSAMINYLTRANSFERASE 2"/>
    <property type="match status" value="1"/>
</dbReference>
<name>A0ABD5R951_9EURY</name>
<reference evidence="9 10" key="1">
    <citation type="journal article" date="2019" name="Int. J. Syst. Evol. Microbiol.">
        <title>The Global Catalogue of Microorganisms (GCM) 10K type strain sequencing project: providing services to taxonomists for standard genome sequencing and annotation.</title>
        <authorList>
            <consortium name="The Broad Institute Genomics Platform"/>
            <consortium name="The Broad Institute Genome Sequencing Center for Infectious Disease"/>
            <person name="Wu L."/>
            <person name="Ma J."/>
        </authorList>
    </citation>
    <scope>NUCLEOTIDE SEQUENCE [LARGE SCALE GENOMIC DNA]</scope>
    <source>
        <strain evidence="9 10">CGMCC 1.12237</strain>
    </source>
</reference>
<accession>A0ABD5R951</accession>
<dbReference type="InterPro" id="IPR049625">
    <property type="entry name" value="Glyco_transf_61_cat"/>
</dbReference>
<evidence type="ECO:0000256" key="3">
    <source>
        <dbReference type="ARBA" id="ARBA00022679"/>
    </source>
</evidence>
<organism evidence="9 10">
    <name type="scientific">Salinirubrum litoreum</name>
    <dbReference type="NCBI Taxonomy" id="1126234"/>
    <lineage>
        <taxon>Archaea</taxon>
        <taxon>Methanobacteriati</taxon>
        <taxon>Methanobacteriota</taxon>
        <taxon>Stenosarchaea group</taxon>
        <taxon>Halobacteria</taxon>
        <taxon>Halobacteriales</taxon>
        <taxon>Haloferacaceae</taxon>
        <taxon>Salinirubrum</taxon>
    </lineage>
</organism>
<protein>
    <submittedName>
        <fullName evidence="9">Glycosyltransferase family 61 protein</fullName>
    </submittedName>
</protein>
<keyword evidence="10" id="KW-1185">Reference proteome</keyword>
<comment type="caution">
    <text evidence="9">The sequence shown here is derived from an EMBL/GenBank/DDBJ whole genome shotgun (WGS) entry which is preliminary data.</text>
</comment>
<keyword evidence="4" id="KW-0812">Transmembrane</keyword>
<evidence type="ECO:0000256" key="1">
    <source>
        <dbReference type="ARBA" id="ARBA00004167"/>
    </source>
</evidence>
<evidence type="ECO:0000256" key="5">
    <source>
        <dbReference type="ARBA" id="ARBA00022989"/>
    </source>
</evidence>
<gene>
    <name evidence="9" type="ORF">ACFPJ5_06065</name>
</gene>
<evidence type="ECO:0000256" key="2">
    <source>
        <dbReference type="ARBA" id="ARBA00022676"/>
    </source>
</evidence>
<keyword evidence="5" id="KW-1133">Transmembrane helix</keyword>
<dbReference type="InterPro" id="IPR007657">
    <property type="entry name" value="Glycosyltransferase_61"/>
</dbReference>
<dbReference type="GO" id="GO:0016020">
    <property type="term" value="C:membrane"/>
    <property type="evidence" value="ECO:0007669"/>
    <property type="project" value="UniProtKB-SubCell"/>
</dbReference>
<evidence type="ECO:0000256" key="4">
    <source>
        <dbReference type="ARBA" id="ARBA00022692"/>
    </source>
</evidence>
<dbReference type="Proteomes" id="UP001596201">
    <property type="component" value="Unassembled WGS sequence"/>
</dbReference>
<evidence type="ECO:0000313" key="9">
    <source>
        <dbReference type="EMBL" id="MFC5366499.1"/>
    </source>
</evidence>
<evidence type="ECO:0000259" key="8">
    <source>
        <dbReference type="Pfam" id="PF04577"/>
    </source>
</evidence>
<keyword evidence="7" id="KW-0325">Glycoprotein</keyword>
<sequence length="404" mass="45557">MLSTVRQSFRQRGLVDGVRWNLWNVFRGKYKPLAEGTVQYAPFLFLDTDELKQHCRRHGECWFYGDAKRYTFDAPDHALPEVRALDGEYVIPQPFVGVAEDARLVGPYPFALLDGKISLDATVTATVTALNLFYTLRDTVEDGPRATLGGGRREFDRAVLLYNCWNSGYYHWVTETLTRLEGVEAYSERTGETPTLVVGPDFGGFQRETLELLGYGPEDWVEWDCAVADVDELVIPSVRRQINRGAISPVAVDWLRERMRPAVRERVDPDQFSERVYISRNDATRRSVSNEDELFAELEARGFERYCLAEMPTAETIALMMQAEIVVGPHGAGLTDILYADDAAVIELCRGEKHSRAYYTLSSQVGLRHRSIPGEIDGADMRADVDAVVEAVETELDQDQLKAA</sequence>
<dbReference type="PANTHER" id="PTHR20961">
    <property type="entry name" value="GLYCOSYLTRANSFERASE"/>
    <property type="match status" value="1"/>
</dbReference>
<comment type="subcellular location">
    <subcellularLocation>
        <location evidence="1">Membrane</location>
        <topology evidence="1">Single-pass membrane protein</topology>
    </subcellularLocation>
</comment>